<organism evidence="2">
    <name type="scientific">marine metagenome</name>
    <dbReference type="NCBI Taxonomy" id="408172"/>
    <lineage>
        <taxon>unclassified sequences</taxon>
        <taxon>metagenomes</taxon>
        <taxon>ecological metagenomes</taxon>
    </lineage>
</organism>
<evidence type="ECO:0008006" key="3">
    <source>
        <dbReference type="Google" id="ProtNLM"/>
    </source>
</evidence>
<reference evidence="2" key="1">
    <citation type="submission" date="2018-05" db="EMBL/GenBank/DDBJ databases">
        <authorList>
            <person name="Lanie J.A."/>
            <person name="Ng W.-L."/>
            <person name="Kazmierczak K.M."/>
            <person name="Andrzejewski T.M."/>
            <person name="Davidsen T.M."/>
            <person name="Wayne K.J."/>
            <person name="Tettelin H."/>
            <person name="Glass J.I."/>
            <person name="Rusch D."/>
            <person name="Podicherti R."/>
            <person name="Tsui H.-C.T."/>
            <person name="Winkler M.E."/>
        </authorList>
    </citation>
    <scope>NUCLEOTIDE SEQUENCE</scope>
</reference>
<feature type="transmembrane region" description="Helical" evidence="1">
    <location>
        <begin position="189"/>
        <end position="210"/>
    </location>
</feature>
<keyword evidence="1" id="KW-0812">Transmembrane</keyword>
<dbReference type="EMBL" id="UINC01015773">
    <property type="protein sequence ID" value="SVA66174.1"/>
    <property type="molecule type" value="Genomic_DNA"/>
</dbReference>
<feature type="transmembrane region" description="Helical" evidence="1">
    <location>
        <begin position="12"/>
        <end position="31"/>
    </location>
</feature>
<evidence type="ECO:0000313" key="2">
    <source>
        <dbReference type="EMBL" id="SVA66174.1"/>
    </source>
</evidence>
<keyword evidence="1" id="KW-0472">Membrane</keyword>
<feature type="transmembrane region" description="Helical" evidence="1">
    <location>
        <begin position="134"/>
        <end position="154"/>
    </location>
</feature>
<gene>
    <name evidence="2" type="ORF">METZ01_LOCUS119028</name>
</gene>
<feature type="transmembrane region" description="Helical" evidence="1">
    <location>
        <begin position="89"/>
        <end position="114"/>
    </location>
</feature>
<keyword evidence="1" id="KW-1133">Transmembrane helix</keyword>
<feature type="transmembrane region" description="Helical" evidence="1">
    <location>
        <begin position="57"/>
        <end position="77"/>
    </location>
</feature>
<dbReference type="AlphaFoldDB" id="A0A381XN27"/>
<sequence length="221" mass="23555">MNTMSVSRLGGVCLLGGGILGFIPFALQIMVGGPPEEGANVYSYFAQNVMAGGNESLAYALLTAIAVALVAFGVYTLNGLMQEKETDAFLGLGTFLFVFGQVGLVIGWSMDIAIVFGSDNAQLGTEIFMREMSLFFTFGTMGWIGGAIYSLALSNTGYINVLFLQGVAALNVILAVLFSYTLFTIEQNSAATIMPMFIGVSIGQIVNLVWQVLIGRKMMES</sequence>
<evidence type="ECO:0000256" key="1">
    <source>
        <dbReference type="SAM" id="Phobius"/>
    </source>
</evidence>
<protein>
    <recommendedName>
        <fullName evidence="3">DUF4386 domain-containing protein</fullName>
    </recommendedName>
</protein>
<feature type="transmembrane region" description="Helical" evidence="1">
    <location>
        <begin position="161"/>
        <end position="183"/>
    </location>
</feature>
<proteinExistence type="predicted"/>
<name>A0A381XN27_9ZZZZ</name>
<accession>A0A381XN27</accession>